<gene>
    <name evidence="2" type="ORF">VA596_34205</name>
</gene>
<sequence>MGEPRGYDPYRLIDDVESLLAERGFTPERLPGRGGDRLAGASRLLRGFGVEPRVSPEDGLDLDGHVPYQARINQD</sequence>
<feature type="region of interest" description="Disordered" evidence="1">
    <location>
        <begin position="56"/>
        <end position="75"/>
    </location>
</feature>
<proteinExistence type="predicted"/>
<keyword evidence="3" id="KW-1185">Reference proteome</keyword>
<evidence type="ECO:0000256" key="1">
    <source>
        <dbReference type="SAM" id="MobiDB-lite"/>
    </source>
</evidence>
<name>A0ABU5REC9_9PSEU</name>
<evidence type="ECO:0000313" key="2">
    <source>
        <dbReference type="EMBL" id="MEA5364627.1"/>
    </source>
</evidence>
<organism evidence="2 3">
    <name type="scientific">Amycolatopsis heterodermiae</name>
    <dbReference type="NCBI Taxonomy" id="3110235"/>
    <lineage>
        <taxon>Bacteria</taxon>
        <taxon>Bacillati</taxon>
        <taxon>Actinomycetota</taxon>
        <taxon>Actinomycetes</taxon>
        <taxon>Pseudonocardiales</taxon>
        <taxon>Pseudonocardiaceae</taxon>
        <taxon>Amycolatopsis</taxon>
    </lineage>
</organism>
<dbReference type="EMBL" id="JAYFSI010000010">
    <property type="protein sequence ID" value="MEA5364627.1"/>
    <property type="molecule type" value="Genomic_DNA"/>
</dbReference>
<reference evidence="2 3" key="1">
    <citation type="submission" date="2023-12" db="EMBL/GenBank/DDBJ databases">
        <title>Amycolatopsis sp. V23-08.</title>
        <authorList>
            <person name="Somphong A."/>
        </authorList>
    </citation>
    <scope>NUCLEOTIDE SEQUENCE [LARGE SCALE GENOMIC DNA]</scope>
    <source>
        <strain evidence="2 3">V23-08</strain>
    </source>
</reference>
<accession>A0ABU5REC9</accession>
<protein>
    <submittedName>
        <fullName evidence="2">Uncharacterized protein</fullName>
    </submittedName>
</protein>
<evidence type="ECO:0000313" key="3">
    <source>
        <dbReference type="Proteomes" id="UP001304298"/>
    </source>
</evidence>
<comment type="caution">
    <text evidence="2">The sequence shown here is derived from an EMBL/GenBank/DDBJ whole genome shotgun (WGS) entry which is preliminary data.</text>
</comment>
<dbReference type="RefSeq" id="WP_323332556.1">
    <property type="nucleotide sequence ID" value="NZ_JAYFSI010000010.1"/>
</dbReference>
<dbReference type="Proteomes" id="UP001304298">
    <property type="component" value="Unassembled WGS sequence"/>
</dbReference>